<evidence type="ECO:0000256" key="5">
    <source>
        <dbReference type="ARBA" id="ARBA00013200"/>
    </source>
</evidence>
<evidence type="ECO:0000256" key="16">
    <source>
        <dbReference type="ARBA" id="ARBA00032853"/>
    </source>
</evidence>
<dbReference type="Proteomes" id="UP000189464">
    <property type="component" value="Chromosome"/>
</dbReference>
<evidence type="ECO:0000256" key="4">
    <source>
        <dbReference type="ARBA" id="ARBA00010561"/>
    </source>
</evidence>
<evidence type="ECO:0000256" key="7">
    <source>
        <dbReference type="ARBA" id="ARBA00022475"/>
    </source>
</evidence>
<evidence type="ECO:0000256" key="13">
    <source>
        <dbReference type="ARBA" id="ARBA00023136"/>
    </source>
</evidence>
<comment type="similarity">
    <text evidence="4 19">Belongs to the CobS family.</text>
</comment>
<dbReference type="EC" id="2.7.8.26" evidence="5 19"/>
<evidence type="ECO:0000256" key="14">
    <source>
        <dbReference type="ARBA" id="ARBA00025228"/>
    </source>
</evidence>
<dbReference type="Pfam" id="PF02654">
    <property type="entry name" value="CobS"/>
    <property type="match status" value="1"/>
</dbReference>
<evidence type="ECO:0000256" key="19">
    <source>
        <dbReference type="HAMAP-Rule" id="MF_00719"/>
    </source>
</evidence>
<name>A0A1S6IZ73_9FIRM</name>
<keyword evidence="10 19" id="KW-0812">Transmembrane</keyword>
<protein>
    <recommendedName>
        <fullName evidence="6 19">Adenosylcobinamide-GDP ribazoletransferase</fullName>
        <ecNumber evidence="5 19">2.7.8.26</ecNumber>
    </recommendedName>
    <alternativeName>
        <fullName evidence="16 19">Cobalamin synthase</fullName>
    </alternativeName>
    <alternativeName>
        <fullName evidence="15 19">Cobalamin-5'-phosphate synthase</fullName>
    </alternativeName>
</protein>
<accession>A0A1S6IZ73</accession>
<dbReference type="InterPro" id="IPR003805">
    <property type="entry name" value="CobS"/>
</dbReference>
<evidence type="ECO:0000256" key="12">
    <source>
        <dbReference type="ARBA" id="ARBA00022989"/>
    </source>
</evidence>
<comment type="pathway">
    <text evidence="3 19">Cofactor biosynthesis; adenosylcobalamin biosynthesis; adenosylcobalamin from cob(II)yrinate a,c-diamide: step 7/7.</text>
</comment>
<dbReference type="GO" id="GO:0005886">
    <property type="term" value="C:plasma membrane"/>
    <property type="evidence" value="ECO:0007669"/>
    <property type="project" value="UniProtKB-SubCell"/>
</dbReference>
<evidence type="ECO:0000256" key="9">
    <source>
        <dbReference type="ARBA" id="ARBA00022679"/>
    </source>
</evidence>
<keyword evidence="12 19" id="KW-1133">Transmembrane helix</keyword>
<dbReference type="UniPathway" id="UPA00148">
    <property type="reaction ID" value="UER00238"/>
</dbReference>
<evidence type="ECO:0000256" key="8">
    <source>
        <dbReference type="ARBA" id="ARBA00022573"/>
    </source>
</evidence>
<dbReference type="AlphaFoldDB" id="A0A1S6IZ73"/>
<dbReference type="EMBL" id="CP019698">
    <property type="protein sequence ID" value="AQS60068.1"/>
    <property type="molecule type" value="Genomic_DNA"/>
</dbReference>
<comment type="catalytic activity">
    <reaction evidence="17 19">
        <text>alpha-ribazole + adenosylcob(III)inamide-GDP = adenosylcob(III)alamin + GMP + H(+)</text>
        <dbReference type="Rhea" id="RHEA:16049"/>
        <dbReference type="ChEBI" id="CHEBI:10329"/>
        <dbReference type="ChEBI" id="CHEBI:15378"/>
        <dbReference type="ChEBI" id="CHEBI:18408"/>
        <dbReference type="ChEBI" id="CHEBI:58115"/>
        <dbReference type="ChEBI" id="CHEBI:60487"/>
        <dbReference type="EC" id="2.7.8.26"/>
    </reaction>
</comment>
<feature type="transmembrane region" description="Helical" evidence="19">
    <location>
        <begin position="177"/>
        <end position="210"/>
    </location>
</feature>
<comment type="function">
    <text evidence="14 19">Joins adenosylcobinamide-GDP and alpha-ribazole to generate adenosylcobalamin (Ado-cobalamin). Also synthesizes adenosylcobalamin 5'-phosphate from adenosylcobinamide-GDP and alpha-ribazole 5'-phosphate.</text>
</comment>
<evidence type="ECO:0000313" key="21">
    <source>
        <dbReference type="Proteomes" id="UP000189464"/>
    </source>
</evidence>
<evidence type="ECO:0000256" key="10">
    <source>
        <dbReference type="ARBA" id="ARBA00022692"/>
    </source>
</evidence>
<keyword evidence="11 19" id="KW-0460">Magnesium</keyword>
<evidence type="ECO:0000256" key="6">
    <source>
        <dbReference type="ARBA" id="ARBA00015850"/>
    </source>
</evidence>
<dbReference type="NCBIfam" id="TIGR00317">
    <property type="entry name" value="cobS"/>
    <property type="match status" value="1"/>
</dbReference>
<dbReference type="STRING" id="1833852.B0537_13900"/>
<dbReference type="PANTHER" id="PTHR34148">
    <property type="entry name" value="ADENOSYLCOBINAMIDE-GDP RIBAZOLETRANSFERASE"/>
    <property type="match status" value="1"/>
</dbReference>
<evidence type="ECO:0000256" key="2">
    <source>
        <dbReference type="ARBA" id="ARBA00004651"/>
    </source>
</evidence>
<keyword evidence="7 19" id="KW-1003">Cell membrane</keyword>
<keyword evidence="13 19" id="KW-0472">Membrane</keyword>
<gene>
    <name evidence="19" type="primary">cobS</name>
    <name evidence="20" type="ORF">B0537_13900</name>
</gene>
<dbReference type="GO" id="GO:0051073">
    <property type="term" value="F:adenosylcobinamide-GDP ribazoletransferase activity"/>
    <property type="evidence" value="ECO:0007669"/>
    <property type="project" value="UniProtKB-UniRule"/>
</dbReference>
<dbReference type="GO" id="GO:0009236">
    <property type="term" value="P:cobalamin biosynthetic process"/>
    <property type="evidence" value="ECO:0007669"/>
    <property type="project" value="UniProtKB-UniRule"/>
</dbReference>
<dbReference type="GO" id="GO:0008818">
    <property type="term" value="F:cobalamin 5'-phosphate synthase activity"/>
    <property type="evidence" value="ECO:0007669"/>
    <property type="project" value="UniProtKB-UniRule"/>
</dbReference>
<keyword evidence="8 19" id="KW-0169">Cobalamin biosynthesis</keyword>
<evidence type="ECO:0000313" key="20">
    <source>
        <dbReference type="EMBL" id="AQS60068.1"/>
    </source>
</evidence>
<dbReference type="OrthoDB" id="9794626at2"/>
<feature type="transmembrane region" description="Helical" evidence="19">
    <location>
        <begin position="136"/>
        <end position="157"/>
    </location>
</feature>
<comment type="cofactor">
    <cofactor evidence="1 19">
        <name>Mg(2+)</name>
        <dbReference type="ChEBI" id="CHEBI:18420"/>
    </cofactor>
</comment>
<dbReference type="KEGG" id="dfg:B0537_13900"/>
<evidence type="ECO:0000256" key="3">
    <source>
        <dbReference type="ARBA" id="ARBA00004663"/>
    </source>
</evidence>
<feature type="transmembrane region" description="Helical" evidence="19">
    <location>
        <begin position="106"/>
        <end position="124"/>
    </location>
</feature>
<dbReference type="HAMAP" id="MF_00719">
    <property type="entry name" value="CobS"/>
    <property type="match status" value="1"/>
</dbReference>
<keyword evidence="9 19" id="KW-0808">Transferase</keyword>
<evidence type="ECO:0000256" key="11">
    <source>
        <dbReference type="ARBA" id="ARBA00022842"/>
    </source>
</evidence>
<feature type="transmembrane region" description="Helical" evidence="19">
    <location>
        <begin position="32"/>
        <end position="52"/>
    </location>
</feature>
<sequence length="249" mass="26487">MLKSFRLALSFLTILPVYKKMASSEELARSVSYYPLVGLLLGLAAAGINVFLQQLGLKLSADVLSLVAMMILTGGLHLDGLMDTADGLLSGKNREGQLEIMKDSRVGAMGVLTLGIVLLLKTAFLSEINLDLKVEALIIMPVAGRWAMVYAITRYPYARPGGGLGNCLKQAGLFQLLVASLTLLVICVGLAGLHGLAIIIVILLAALGIIRTIYKRLGGMTGDTYGATGELIETWSLFVILLGQQIGLL</sequence>
<evidence type="ECO:0000256" key="17">
    <source>
        <dbReference type="ARBA" id="ARBA00048623"/>
    </source>
</evidence>
<keyword evidence="21" id="KW-1185">Reference proteome</keyword>
<evidence type="ECO:0000256" key="1">
    <source>
        <dbReference type="ARBA" id="ARBA00001946"/>
    </source>
</evidence>
<evidence type="ECO:0000256" key="15">
    <source>
        <dbReference type="ARBA" id="ARBA00032605"/>
    </source>
</evidence>
<comment type="subcellular location">
    <subcellularLocation>
        <location evidence="2 19">Cell membrane</location>
        <topology evidence="2 19">Multi-pass membrane protein</topology>
    </subcellularLocation>
</comment>
<reference evidence="20 21" key="1">
    <citation type="journal article" date="2016" name="Int. J. Syst. Evol. Microbiol.">
        <title>Desulfotomaculum ferrireducens sp. nov., a moderately thermophilic sulfate-reducing and dissimilatory Fe(III)-reducing bacterium isolated from compost.</title>
        <authorList>
            <person name="Yang G."/>
            <person name="Guo J."/>
            <person name="Zhuang L."/>
            <person name="Yuan Y."/>
            <person name="Zhou S."/>
        </authorList>
    </citation>
    <scope>NUCLEOTIDE SEQUENCE [LARGE SCALE GENOMIC DNA]</scope>
    <source>
        <strain evidence="20 21">GSS09</strain>
    </source>
</reference>
<comment type="catalytic activity">
    <reaction evidence="18 19">
        <text>alpha-ribazole 5'-phosphate + adenosylcob(III)inamide-GDP = adenosylcob(III)alamin 5'-phosphate + GMP + H(+)</text>
        <dbReference type="Rhea" id="RHEA:23560"/>
        <dbReference type="ChEBI" id="CHEBI:15378"/>
        <dbReference type="ChEBI" id="CHEBI:57918"/>
        <dbReference type="ChEBI" id="CHEBI:58115"/>
        <dbReference type="ChEBI" id="CHEBI:60487"/>
        <dbReference type="ChEBI" id="CHEBI:60493"/>
        <dbReference type="EC" id="2.7.8.26"/>
    </reaction>
</comment>
<evidence type="ECO:0000256" key="18">
    <source>
        <dbReference type="ARBA" id="ARBA00049504"/>
    </source>
</evidence>
<proteinExistence type="inferred from homology"/>
<dbReference type="PANTHER" id="PTHR34148:SF1">
    <property type="entry name" value="ADENOSYLCOBINAMIDE-GDP RIBAZOLETRANSFERASE"/>
    <property type="match status" value="1"/>
</dbReference>
<organism evidence="20 21">
    <name type="scientific">Desulforamulus ferrireducens</name>
    <dbReference type="NCBI Taxonomy" id="1833852"/>
    <lineage>
        <taxon>Bacteria</taxon>
        <taxon>Bacillati</taxon>
        <taxon>Bacillota</taxon>
        <taxon>Clostridia</taxon>
        <taxon>Eubacteriales</taxon>
        <taxon>Peptococcaceae</taxon>
        <taxon>Desulforamulus</taxon>
    </lineage>
</organism>